<feature type="transmembrane region" description="Helical" evidence="1">
    <location>
        <begin position="12"/>
        <end position="32"/>
    </location>
</feature>
<keyword evidence="3" id="KW-1185">Reference proteome</keyword>
<reference evidence="3" key="1">
    <citation type="journal article" date="2019" name="Int. J. Syst. Evol. Microbiol.">
        <title>The Global Catalogue of Microorganisms (GCM) 10K type strain sequencing project: providing services to taxonomists for standard genome sequencing and annotation.</title>
        <authorList>
            <consortium name="The Broad Institute Genomics Platform"/>
            <consortium name="The Broad Institute Genome Sequencing Center for Infectious Disease"/>
            <person name="Wu L."/>
            <person name="Ma J."/>
        </authorList>
    </citation>
    <scope>NUCLEOTIDE SEQUENCE [LARGE SCALE GENOMIC DNA]</scope>
    <source>
        <strain evidence="3">KCTC 52232</strain>
    </source>
</reference>
<protein>
    <submittedName>
        <fullName evidence="2">Carotenoid biosynthesis protein</fullName>
    </submittedName>
</protein>
<evidence type="ECO:0000256" key="1">
    <source>
        <dbReference type="SAM" id="Phobius"/>
    </source>
</evidence>
<evidence type="ECO:0000313" key="2">
    <source>
        <dbReference type="EMBL" id="MFD2864641.1"/>
    </source>
</evidence>
<comment type="caution">
    <text evidence="2">The sequence shown here is derived from an EMBL/GenBank/DDBJ whole genome shotgun (WGS) entry which is preliminary data.</text>
</comment>
<accession>A0ABW5XMG8</accession>
<dbReference type="EMBL" id="JBHUON010000007">
    <property type="protein sequence ID" value="MFD2864641.1"/>
    <property type="molecule type" value="Genomic_DNA"/>
</dbReference>
<evidence type="ECO:0000313" key="3">
    <source>
        <dbReference type="Proteomes" id="UP001597601"/>
    </source>
</evidence>
<organism evidence="2 3">
    <name type="scientific">Mucilaginibacter antarcticus</name>
    <dbReference type="NCBI Taxonomy" id="1855725"/>
    <lineage>
        <taxon>Bacteria</taxon>
        <taxon>Pseudomonadati</taxon>
        <taxon>Bacteroidota</taxon>
        <taxon>Sphingobacteriia</taxon>
        <taxon>Sphingobacteriales</taxon>
        <taxon>Sphingobacteriaceae</taxon>
        <taxon>Mucilaginibacter</taxon>
    </lineage>
</organism>
<proteinExistence type="predicted"/>
<dbReference type="RefSeq" id="WP_377125473.1">
    <property type="nucleotide sequence ID" value="NZ_JBHUHN010000001.1"/>
</dbReference>
<keyword evidence="1" id="KW-0812">Transmembrane</keyword>
<dbReference type="InterPro" id="IPR007354">
    <property type="entry name" value="CruF-like"/>
</dbReference>
<name>A0ABW5XMG8_9SPHI</name>
<dbReference type="PANTHER" id="PTHR39419:SF1">
    <property type="entry name" value="SLL0814 PROTEIN"/>
    <property type="match status" value="1"/>
</dbReference>
<keyword evidence="1" id="KW-1133">Transmembrane helix</keyword>
<feature type="transmembrane region" description="Helical" evidence="1">
    <location>
        <begin position="197"/>
        <end position="215"/>
    </location>
</feature>
<gene>
    <name evidence="2" type="ORF">ACFSYC_08065</name>
</gene>
<feature type="transmembrane region" description="Helical" evidence="1">
    <location>
        <begin position="170"/>
        <end position="190"/>
    </location>
</feature>
<feature type="transmembrane region" description="Helical" evidence="1">
    <location>
        <begin position="105"/>
        <end position="125"/>
    </location>
</feature>
<feature type="transmembrane region" description="Helical" evidence="1">
    <location>
        <begin position="68"/>
        <end position="93"/>
    </location>
</feature>
<sequence length="219" mass="24753">MERPKNISDPKTAQLIRIILIFHVVGFVGLSLVLSRPLFLHLVPFHLLLMMVILIISHNKRDSKFMLFFLVVFIAGFMAEWLGVHTGILFGNYQYGKTLGIRLDGIPIIMGVNWFLLIYAAGTALQQVAIKQMWLRVLIGATGLMALDVLIEPIAIKFDYWHWASPSVPVANYVCWFAISVLLLFVFEVCRFKTQSIVGAVLLVSQFLFFLGLLANTLI</sequence>
<keyword evidence="1" id="KW-0472">Membrane</keyword>
<dbReference type="Proteomes" id="UP001597601">
    <property type="component" value="Unassembled WGS sequence"/>
</dbReference>
<dbReference type="Pfam" id="PF04240">
    <property type="entry name" value="Caroten_synth"/>
    <property type="match status" value="1"/>
</dbReference>
<dbReference type="PANTHER" id="PTHR39419">
    <property type="entry name" value="SLL0814 PROTEIN"/>
    <property type="match status" value="1"/>
</dbReference>
<feature type="transmembrane region" description="Helical" evidence="1">
    <location>
        <begin position="38"/>
        <end position="56"/>
    </location>
</feature>
<feature type="transmembrane region" description="Helical" evidence="1">
    <location>
        <begin position="137"/>
        <end position="158"/>
    </location>
</feature>